<accession>A0AAN8RW49</accession>
<dbReference type="Proteomes" id="UP001372834">
    <property type="component" value="Unassembled WGS sequence"/>
</dbReference>
<sequence length="83" mass="9700">MQYEHEDIFDLLVQVYAADQNLRDWSGRKPRQYRTNCDTCVSADTFRSKSDENASGLLRFSSFRQGEGRKCKTGRDQVLMKML</sequence>
<reference evidence="1 2" key="1">
    <citation type="submission" date="2023-10" db="EMBL/GenBank/DDBJ databases">
        <title>Genomes of two closely related lineages of the louse Polyplax serrata with different host specificities.</title>
        <authorList>
            <person name="Martinu J."/>
            <person name="Tarabai H."/>
            <person name="Stefka J."/>
            <person name="Hypsa V."/>
        </authorList>
    </citation>
    <scope>NUCLEOTIDE SEQUENCE [LARGE SCALE GENOMIC DNA]</scope>
    <source>
        <strain evidence="1">HR10_N</strain>
    </source>
</reference>
<proteinExistence type="predicted"/>
<evidence type="ECO:0000313" key="2">
    <source>
        <dbReference type="Proteomes" id="UP001372834"/>
    </source>
</evidence>
<protein>
    <submittedName>
        <fullName evidence="1">Uncharacterized protein</fullName>
    </submittedName>
</protein>
<dbReference type="AlphaFoldDB" id="A0AAN8RW49"/>
<comment type="caution">
    <text evidence="1">The sequence shown here is derived from an EMBL/GenBank/DDBJ whole genome shotgun (WGS) entry which is preliminary data.</text>
</comment>
<dbReference type="EMBL" id="JAWJWE010000036">
    <property type="protein sequence ID" value="KAK6628943.1"/>
    <property type="molecule type" value="Genomic_DNA"/>
</dbReference>
<organism evidence="1 2">
    <name type="scientific">Polyplax serrata</name>
    <name type="common">Common mouse louse</name>
    <dbReference type="NCBI Taxonomy" id="468196"/>
    <lineage>
        <taxon>Eukaryota</taxon>
        <taxon>Metazoa</taxon>
        <taxon>Ecdysozoa</taxon>
        <taxon>Arthropoda</taxon>
        <taxon>Hexapoda</taxon>
        <taxon>Insecta</taxon>
        <taxon>Pterygota</taxon>
        <taxon>Neoptera</taxon>
        <taxon>Paraneoptera</taxon>
        <taxon>Psocodea</taxon>
        <taxon>Troctomorpha</taxon>
        <taxon>Phthiraptera</taxon>
        <taxon>Anoplura</taxon>
        <taxon>Polyplacidae</taxon>
        <taxon>Polyplax</taxon>
    </lineage>
</organism>
<gene>
    <name evidence="1" type="ORF">RUM43_002760</name>
</gene>
<name>A0AAN8RW49_POLSC</name>
<evidence type="ECO:0000313" key="1">
    <source>
        <dbReference type="EMBL" id="KAK6628943.1"/>
    </source>
</evidence>